<dbReference type="EMBL" id="JAQLGM010000049">
    <property type="protein sequence ID" value="MDB2001857.1"/>
    <property type="molecule type" value="Genomic_DNA"/>
</dbReference>
<accession>A0A6N3HNN3</accession>
<name>A0A6N3HNN3_CLOSY</name>
<dbReference type="EMBL" id="CACRUA010000062">
    <property type="protein sequence ID" value="VYU77543.1"/>
    <property type="molecule type" value="Genomic_DNA"/>
</dbReference>
<reference evidence="1" key="2">
    <citation type="submission" date="2023-01" db="EMBL/GenBank/DDBJ databases">
        <title>Human gut microbiome strain richness.</title>
        <authorList>
            <person name="Chen-Liaw A."/>
        </authorList>
    </citation>
    <scope>NUCLEOTIDE SEQUENCE</scope>
    <source>
        <strain evidence="1">B1_m1001713B170214d0_201011</strain>
    </source>
</reference>
<dbReference type="AlphaFoldDB" id="A0A6N3HNN3"/>
<dbReference type="RefSeq" id="WP_021641089.1">
    <property type="nucleotide sequence ID" value="NZ_CACRUA010000062.1"/>
</dbReference>
<protein>
    <submittedName>
        <fullName evidence="2">Uncharacterized protein</fullName>
    </submittedName>
</protein>
<gene>
    <name evidence="2" type="ORF">CSLFYP84_03985</name>
    <name evidence="1" type="ORF">PM006_16790</name>
</gene>
<reference evidence="2" key="1">
    <citation type="submission" date="2019-11" db="EMBL/GenBank/DDBJ databases">
        <authorList>
            <person name="Feng L."/>
        </authorList>
    </citation>
    <scope>NUCLEOTIDE SEQUENCE</scope>
    <source>
        <strain evidence="2">CsymbiosumLFYP84</strain>
    </source>
</reference>
<organism evidence="2">
    <name type="scientific">Clostridium symbiosum</name>
    <name type="common">Bacteroides symbiosus</name>
    <dbReference type="NCBI Taxonomy" id="1512"/>
    <lineage>
        <taxon>Bacteria</taxon>
        <taxon>Bacillati</taxon>
        <taxon>Bacillota</taxon>
        <taxon>Clostridia</taxon>
        <taxon>Lachnospirales</taxon>
        <taxon>Lachnospiraceae</taxon>
        <taxon>Otoolea</taxon>
    </lineage>
</organism>
<evidence type="ECO:0000313" key="1">
    <source>
        <dbReference type="EMBL" id="MDB2001857.1"/>
    </source>
</evidence>
<proteinExistence type="predicted"/>
<sequence length="62" mass="6963">MTYPINEQDFVESWMKVLEKPDEGDVALAEAIVSTINRAYNVGKEEGVRIGINLAKKENKIP</sequence>
<dbReference type="Proteomes" id="UP001300871">
    <property type="component" value="Unassembled WGS sequence"/>
</dbReference>
<evidence type="ECO:0000313" key="2">
    <source>
        <dbReference type="EMBL" id="VYU77543.1"/>
    </source>
</evidence>